<feature type="chain" id="PRO_5029801590" description="Lipoprotein" evidence="1">
    <location>
        <begin position="35"/>
        <end position="118"/>
    </location>
</feature>
<dbReference type="EMBL" id="BLKY01000001">
    <property type="protein sequence ID" value="GFG84567.1"/>
    <property type="molecule type" value="Genomic_DNA"/>
</dbReference>
<accession>A0A7I9Y7K6</accession>
<dbReference type="AlphaFoldDB" id="A0A7I9Y7K6"/>
<evidence type="ECO:0008006" key="4">
    <source>
        <dbReference type="Google" id="ProtNLM"/>
    </source>
</evidence>
<evidence type="ECO:0000313" key="3">
    <source>
        <dbReference type="Proteomes" id="UP000465305"/>
    </source>
</evidence>
<organism evidence="2 3">
    <name type="scientific">Mycolicibacter algericus</name>
    <name type="common">Mycobacterium algericum</name>
    <dbReference type="NCBI Taxonomy" id="1288388"/>
    <lineage>
        <taxon>Bacteria</taxon>
        <taxon>Bacillati</taxon>
        <taxon>Actinomycetota</taxon>
        <taxon>Actinomycetes</taxon>
        <taxon>Mycobacteriales</taxon>
        <taxon>Mycobacteriaceae</taxon>
        <taxon>Mycolicibacter</taxon>
    </lineage>
</organism>
<sequence length="118" mass="12301">MNRRQYVTHAAWFLILLAGVFAALWFTAAPPAGAEPPPPAPACFEADCPVWACARDGNQRCGPVPAPPDAGGLGSGYARCGDRLVPADVRVDISNPLGGWLYRRALEAMCPAPGGGAQ</sequence>
<reference evidence="2 3" key="1">
    <citation type="journal article" date="2019" name="Emerg. Microbes Infect.">
        <title>Comprehensive subspecies identification of 175 nontuberculous mycobacteria species based on 7547 genomic profiles.</title>
        <authorList>
            <person name="Matsumoto Y."/>
            <person name="Kinjo T."/>
            <person name="Motooka D."/>
            <person name="Nabeya D."/>
            <person name="Jung N."/>
            <person name="Uechi K."/>
            <person name="Horii T."/>
            <person name="Iida T."/>
            <person name="Fujita J."/>
            <person name="Nakamura S."/>
        </authorList>
    </citation>
    <scope>NUCLEOTIDE SEQUENCE [LARGE SCALE GENOMIC DNA]</scope>
    <source>
        <strain evidence="2 3">JCM 30723</strain>
    </source>
</reference>
<evidence type="ECO:0000313" key="2">
    <source>
        <dbReference type="EMBL" id="GFG84567.1"/>
    </source>
</evidence>
<comment type="caution">
    <text evidence="2">The sequence shown here is derived from an EMBL/GenBank/DDBJ whole genome shotgun (WGS) entry which is preliminary data.</text>
</comment>
<dbReference type="RefSeq" id="WP_235673578.1">
    <property type="nucleotide sequence ID" value="NZ_BLKY01000001.1"/>
</dbReference>
<evidence type="ECO:0000256" key="1">
    <source>
        <dbReference type="SAM" id="SignalP"/>
    </source>
</evidence>
<proteinExistence type="predicted"/>
<keyword evidence="1" id="KW-0732">Signal</keyword>
<dbReference type="Proteomes" id="UP000465305">
    <property type="component" value="Unassembled WGS sequence"/>
</dbReference>
<feature type="signal peptide" evidence="1">
    <location>
        <begin position="1"/>
        <end position="34"/>
    </location>
</feature>
<protein>
    <recommendedName>
        <fullName evidence="4">Lipoprotein</fullName>
    </recommendedName>
</protein>
<gene>
    <name evidence="2" type="ORF">MALGJ_12430</name>
</gene>
<name>A0A7I9Y7K6_MYCAL</name>